<reference evidence="11 12" key="1">
    <citation type="submission" date="2019-12" db="EMBL/GenBank/DDBJ databases">
        <title>Whole-genome analyses of novel actinobacteria.</title>
        <authorList>
            <person name="Sahin N."/>
            <person name="Saygin H."/>
        </authorList>
    </citation>
    <scope>NUCLEOTIDE SEQUENCE [LARGE SCALE GENOMIC DNA]</scope>
    <source>
        <strain evidence="11 12">KC615</strain>
    </source>
</reference>
<dbReference type="GO" id="GO:0046166">
    <property type="term" value="P:glyceraldehyde-3-phosphate biosynthetic process"/>
    <property type="evidence" value="ECO:0007669"/>
    <property type="project" value="TreeGrafter"/>
</dbReference>
<dbReference type="GO" id="GO:0019563">
    <property type="term" value="P:glycerol catabolic process"/>
    <property type="evidence" value="ECO:0007669"/>
    <property type="project" value="TreeGrafter"/>
</dbReference>
<dbReference type="PROSITE" id="PS00171">
    <property type="entry name" value="TIM_1"/>
    <property type="match status" value="1"/>
</dbReference>
<comment type="caution">
    <text evidence="11">The sequence shown here is derived from an EMBL/GenBank/DDBJ whole genome shotgun (WGS) entry which is preliminary data.</text>
</comment>
<dbReference type="CDD" id="cd00311">
    <property type="entry name" value="TIM"/>
    <property type="match status" value="1"/>
</dbReference>
<evidence type="ECO:0000256" key="2">
    <source>
        <dbReference type="ARBA" id="ARBA00007422"/>
    </source>
</evidence>
<feature type="active site" description="Electrophile" evidence="9">
    <location>
        <position position="94"/>
    </location>
</feature>
<comment type="subcellular location">
    <subcellularLocation>
        <location evidence="9 10">Cytoplasm</location>
    </subcellularLocation>
</comment>
<evidence type="ECO:0000256" key="9">
    <source>
        <dbReference type="HAMAP-Rule" id="MF_00147"/>
    </source>
</evidence>
<evidence type="ECO:0000256" key="5">
    <source>
        <dbReference type="ARBA" id="ARBA00022432"/>
    </source>
</evidence>
<dbReference type="PROSITE" id="PS51440">
    <property type="entry name" value="TIM_2"/>
    <property type="match status" value="1"/>
</dbReference>
<keyword evidence="12" id="KW-1185">Reference proteome</keyword>
<comment type="function">
    <text evidence="9">Involved in the gluconeogenesis. Catalyzes stereospecifically the conversion of dihydroxyacetone phosphate (DHAP) to D-glyceraldehyde-3-phosphate (G3P).</text>
</comment>
<comment type="catalytic activity">
    <reaction evidence="9 10">
        <text>D-glyceraldehyde 3-phosphate = dihydroxyacetone phosphate</text>
        <dbReference type="Rhea" id="RHEA:18585"/>
        <dbReference type="ChEBI" id="CHEBI:57642"/>
        <dbReference type="ChEBI" id="CHEBI:59776"/>
        <dbReference type="EC" id="5.3.1.1"/>
    </reaction>
</comment>
<proteinExistence type="inferred from homology"/>
<sequence>MRKPVLAGNWKMYKTILETKDFLRQFHEHTISDDREVVICAPYPALPWLTEACEGTSIQIGAQNVHWELEGAFTGEVSVQMLKALHVTHVIIGHSERRAYFAETDEMIGRKLRTALTAGLTPILCIGETLEEKELGKTNEVVKRQLRTALEDVSPVEVGKLIIAYEPVWAIGSGLAATDEDAENVISYIRSLLPERYQDKVRILYGGSVKPENIAAYMSQPNIDGALVGGASLDPDVFHKMLVEV</sequence>
<dbReference type="EC" id="5.3.1.1" evidence="3 9"/>
<name>A0A6I4W098_9BACL</name>
<comment type="subunit">
    <text evidence="9 10">Homodimer.</text>
</comment>
<dbReference type="InterPro" id="IPR022896">
    <property type="entry name" value="TrioseP_Isoase_bac/euk"/>
</dbReference>
<evidence type="ECO:0000256" key="8">
    <source>
        <dbReference type="ARBA" id="ARBA00023235"/>
    </source>
</evidence>
<dbReference type="FunFam" id="3.20.20.70:FF:000016">
    <property type="entry name" value="Triosephosphate isomerase"/>
    <property type="match status" value="1"/>
</dbReference>
<dbReference type="Pfam" id="PF00121">
    <property type="entry name" value="TIM"/>
    <property type="match status" value="1"/>
</dbReference>
<keyword evidence="7 9" id="KW-0324">Glycolysis</keyword>
<comment type="similarity">
    <text evidence="2 9 10">Belongs to the triosephosphate isomerase family.</text>
</comment>
<feature type="active site" description="Proton acceptor" evidence="9">
    <location>
        <position position="166"/>
    </location>
</feature>
<dbReference type="GO" id="GO:0004807">
    <property type="term" value="F:triose-phosphate isomerase activity"/>
    <property type="evidence" value="ECO:0007669"/>
    <property type="project" value="UniProtKB-UniRule"/>
</dbReference>
<feature type="binding site" evidence="9">
    <location>
        <position position="208"/>
    </location>
    <ligand>
        <name>substrate</name>
    </ligand>
</feature>
<dbReference type="InterPro" id="IPR013785">
    <property type="entry name" value="Aldolase_TIM"/>
</dbReference>
<keyword evidence="5 9" id="KW-0312">Gluconeogenesis</keyword>
<comment type="pathway">
    <text evidence="9 10">Carbohydrate biosynthesis; gluconeogenesis.</text>
</comment>
<dbReference type="InterPro" id="IPR000652">
    <property type="entry name" value="Triosephosphate_isomerase"/>
</dbReference>
<gene>
    <name evidence="9" type="primary">tpiA</name>
    <name evidence="11" type="ORF">GSM42_18410</name>
</gene>
<evidence type="ECO:0000313" key="12">
    <source>
        <dbReference type="Proteomes" id="UP000430692"/>
    </source>
</evidence>
<dbReference type="NCBIfam" id="TIGR00419">
    <property type="entry name" value="tim"/>
    <property type="match status" value="1"/>
</dbReference>
<dbReference type="RefSeq" id="WP_160803013.1">
    <property type="nucleotide sequence ID" value="NZ_WUUL01000017.1"/>
</dbReference>
<feature type="binding site" evidence="9">
    <location>
        <position position="172"/>
    </location>
    <ligand>
        <name>substrate</name>
    </ligand>
</feature>
<dbReference type="SUPFAM" id="SSF51351">
    <property type="entry name" value="Triosephosphate isomerase (TIM)"/>
    <property type="match status" value="1"/>
</dbReference>
<organism evidence="11 12">
    <name type="scientific">Shimazuella alba</name>
    <dbReference type="NCBI Taxonomy" id="2690964"/>
    <lineage>
        <taxon>Bacteria</taxon>
        <taxon>Bacillati</taxon>
        <taxon>Bacillota</taxon>
        <taxon>Bacilli</taxon>
        <taxon>Bacillales</taxon>
        <taxon>Thermoactinomycetaceae</taxon>
        <taxon>Shimazuella</taxon>
    </lineage>
</organism>
<evidence type="ECO:0000256" key="6">
    <source>
        <dbReference type="ARBA" id="ARBA00022490"/>
    </source>
</evidence>
<dbReference type="UniPathway" id="UPA00138"/>
<evidence type="ECO:0000256" key="10">
    <source>
        <dbReference type="RuleBase" id="RU363013"/>
    </source>
</evidence>
<feature type="binding site" evidence="9">
    <location>
        <begin position="229"/>
        <end position="230"/>
    </location>
    <ligand>
        <name>substrate</name>
    </ligand>
</feature>
<dbReference type="UniPathway" id="UPA00109">
    <property type="reaction ID" value="UER00189"/>
</dbReference>
<dbReference type="GO" id="GO:0006096">
    <property type="term" value="P:glycolytic process"/>
    <property type="evidence" value="ECO:0007669"/>
    <property type="project" value="UniProtKB-UniRule"/>
</dbReference>
<dbReference type="AlphaFoldDB" id="A0A6I4W098"/>
<evidence type="ECO:0000256" key="3">
    <source>
        <dbReference type="ARBA" id="ARBA00011940"/>
    </source>
</evidence>
<dbReference type="GO" id="GO:0006094">
    <property type="term" value="P:gluconeogenesis"/>
    <property type="evidence" value="ECO:0007669"/>
    <property type="project" value="UniProtKB-UniRule"/>
</dbReference>
<dbReference type="PANTHER" id="PTHR21139:SF42">
    <property type="entry name" value="TRIOSEPHOSPHATE ISOMERASE"/>
    <property type="match status" value="1"/>
</dbReference>
<dbReference type="InterPro" id="IPR035990">
    <property type="entry name" value="TIM_sf"/>
</dbReference>
<dbReference type="InterPro" id="IPR020861">
    <property type="entry name" value="Triosephosphate_isomerase_AS"/>
</dbReference>
<keyword evidence="6 9" id="KW-0963">Cytoplasm</keyword>
<evidence type="ECO:0000256" key="4">
    <source>
        <dbReference type="ARBA" id="ARBA00019397"/>
    </source>
</evidence>
<feature type="binding site" evidence="9">
    <location>
        <begin position="9"/>
        <end position="11"/>
    </location>
    <ligand>
        <name>substrate</name>
    </ligand>
</feature>
<dbReference type="HAMAP" id="MF_00147_B">
    <property type="entry name" value="TIM_B"/>
    <property type="match status" value="1"/>
</dbReference>
<comment type="pathway">
    <text evidence="1 9 10">Carbohydrate degradation; glycolysis; D-glyceraldehyde 3-phosphate from glycerone phosphate: step 1/1.</text>
</comment>
<dbReference type="Gene3D" id="3.20.20.70">
    <property type="entry name" value="Aldolase class I"/>
    <property type="match status" value="1"/>
</dbReference>
<accession>A0A6I4W098</accession>
<evidence type="ECO:0000256" key="1">
    <source>
        <dbReference type="ARBA" id="ARBA00004680"/>
    </source>
</evidence>
<dbReference type="EMBL" id="WUUL01000017">
    <property type="protein sequence ID" value="MXQ55660.1"/>
    <property type="molecule type" value="Genomic_DNA"/>
</dbReference>
<dbReference type="GO" id="GO:0005829">
    <property type="term" value="C:cytosol"/>
    <property type="evidence" value="ECO:0007669"/>
    <property type="project" value="TreeGrafter"/>
</dbReference>
<dbReference type="Proteomes" id="UP000430692">
    <property type="component" value="Unassembled WGS sequence"/>
</dbReference>
<evidence type="ECO:0000256" key="7">
    <source>
        <dbReference type="ARBA" id="ARBA00023152"/>
    </source>
</evidence>
<protein>
    <recommendedName>
        <fullName evidence="4 9">Triosephosphate isomerase</fullName>
        <shortName evidence="9">TIM</shortName>
        <shortName evidence="9">TPI</shortName>
        <ecNumber evidence="3 9">5.3.1.1</ecNumber>
    </recommendedName>
    <alternativeName>
        <fullName evidence="9">Triose-phosphate isomerase</fullName>
    </alternativeName>
</protein>
<dbReference type="PANTHER" id="PTHR21139">
    <property type="entry name" value="TRIOSEPHOSPHATE ISOMERASE"/>
    <property type="match status" value="1"/>
</dbReference>
<evidence type="ECO:0000313" key="11">
    <source>
        <dbReference type="EMBL" id="MXQ55660.1"/>
    </source>
</evidence>
<keyword evidence="8 9" id="KW-0413">Isomerase</keyword>